<evidence type="ECO:0000313" key="5">
    <source>
        <dbReference type="Proteomes" id="UP000306918"/>
    </source>
</evidence>
<dbReference type="Pfam" id="PF07691">
    <property type="entry name" value="PA14"/>
    <property type="match status" value="3"/>
</dbReference>
<evidence type="ECO:0000256" key="2">
    <source>
        <dbReference type="SAM" id="SignalP"/>
    </source>
</evidence>
<keyword evidence="5" id="KW-1185">Reference proteome</keyword>
<dbReference type="InterPro" id="IPR052387">
    <property type="entry name" value="Fibrocystin"/>
</dbReference>
<dbReference type="InterPro" id="IPR011658">
    <property type="entry name" value="PA14_dom"/>
</dbReference>
<dbReference type="Gene3D" id="2.130.10.10">
    <property type="entry name" value="YVTN repeat-like/Quinoprotein amine dehydrogenase"/>
    <property type="match status" value="3"/>
</dbReference>
<dbReference type="RefSeq" id="WP_136579822.1">
    <property type="nucleotide sequence ID" value="NZ_STFF01000008.1"/>
</dbReference>
<protein>
    <submittedName>
        <fullName evidence="4">T9SS type A sorting domain-containing protein</fullName>
    </submittedName>
</protein>
<dbReference type="InterPro" id="IPR026444">
    <property type="entry name" value="Secre_tail"/>
</dbReference>
<dbReference type="CDD" id="cd15482">
    <property type="entry name" value="Sialidase_non-viral"/>
    <property type="match status" value="1"/>
</dbReference>
<evidence type="ECO:0000313" key="4">
    <source>
        <dbReference type="EMBL" id="THU34206.1"/>
    </source>
</evidence>
<dbReference type="Gene3D" id="2.60.40.4070">
    <property type="match status" value="1"/>
</dbReference>
<keyword evidence="1 2" id="KW-0732">Signal</keyword>
<sequence length="1275" mass="139117">MKKYIFFQLIFFFFMLTQSVAQIAGNWKPIGPILFPANVSGQINGIGRVSQIKFHPHGDSSKLYAVSASGGLWTSNDGAKSWQRTGTDSLPRMSCASVCIDYTNNQVIYLGTGDANYYGGGYGVWKSTDAGKTWNFSNSGMGNRLVVEILMHSSNNKELIAATDNGIYKSYDAGATWIAKKNGGAFTNMIFKPSPFPSTIYAATFDQFFRSTDMGETWSPVALPGSGITGGGRLAVSRANPDIVYVSFVGDYKASASAPVLRSTNSGQSFTIMKPAGLPNLNGYRPDEGGQGNYNYSMTADPYDANIVYITGHVVWKSVNGGVNWTQLTSWWENVHTDMHDVKISPYNSSKLFNVNDGGVWLSTDGGNNWTPKSNGLEATECYHAGQSRLRKDMAYIGTQDNGELYFSNNAWVTNRGGDVGSKIVLSYQDEAMAYYLDDGTRRRLNYFANSWAEPDFGNKETAGVNMELEFTPLQKNVAFFSKKEVWRTDNLSSTSPGWKQLTNIKTPVKALAVSPVSANTLYVVTENGNVLRSDNALSASPSFVTLSAPAATNVSASITGIKTNQNVVYITCGSRVYRSADNGVSWTNISDGLPNVNIIKIHHDIYSNDESVYVGMATGVYYKNNSMSKWQNYSKGLPTIASINEFMIFNDSTTNSVLRVAFWGRGVWETPLSSHPAVSCAGTGSILREQWDNINGIAVSAIPVTTSPSSTGLLTKFEAVPDIAESYGSRIRGYICAPLTGNYTFWIASDDESELWLSTNDNPANKVKLAYVTSYVHPRDWEAQATQKSVPVFLVAGQKYYIEALQKDGGGPDHLAVGWQLPTGDMERPIPGNRLIPIQPIVSCAGAGTILREQWDNINGNAVSAIPVTTPPSTTGLITQFEAAPDIAEAYGSRVRGYICPPYTGNYTFWIASDDESELWLSTNDNPANKVKLAYLMSYVDPRNWEAQATQRSVPVFLVAGQKYYIEALQKDGGGGDHLAVGWQLPTGDLERPIPGNRLLPVETPLITCTGAGTILREQWDNIGGIAVSAIPVTTSPSSTGLLTQFEAVPDIAESYGSRIRGYICAPLTGNYTFWIASDDESELWLSTNDNPANKVKLAYVTSYVHPRDWEAQATQKSVPVFLVAGQKYYIEALQKDGGGPDHLAVGWQLPTGGMERPIPGNRLLPFAATPANQSAAGTSAALTEAVFKNFPNPFSQTTTIEFNLTKKERVSLVLYDIQGNKVADIYHGNLGAGKHTIPFNAQRLTPGNYICRLITKERSATIKMIRLSMPKRK</sequence>
<dbReference type="PANTHER" id="PTHR46769:SF2">
    <property type="entry name" value="FIBROCYSTIN-L ISOFORM 2 PRECURSOR-RELATED"/>
    <property type="match status" value="1"/>
</dbReference>
<evidence type="ECO:0000256" key="1">
    <source>
        <dbReference type="ARBA" id="ARBA00022729"/>
    </source>
</evidence>
<proteinExistence type="predicted"/>
<dbReference type="SUPFAM" id="SSF56988">
    <property type="entry name" value="Anthrax protective antigen"/>
    <property type="match status" value="3"/>
</dbReference>
<dbReference type="SUPFAM" id="SSF110296">
    <property type="entry name" value="Oligoxyloglucan reducing end-specific cellobiohydrolase"/>
    <property type="match status" value="2"/>
</dbReference>
<dbReference type="Proteomes" id="UP000306918">
    <property type="component" value="Unassembled WGS sequence"/>
</dbReference>
<feature type="chain" id="PRO_5020639279" evidence="2">
    <location>
        <begin position="24"/>
        <end position="1275"/>
    </location>
</feature>
<dbReference type="EMBL" id="STFF01000008">
    <property type="protein sequence ID" value="THU34206.1"/>
    <property type="molecule type" value="Genomic_DNA"/>
</dbReference>
<dbReference type="NCBIfam" id="TIGR04183">
    <property type="entry name" value="Por_Secre_tail"/>
    <property type="match status" value="1"/>
</dbReference>
<accession>A0A4V4GZV2</accession>
<dbReference type="InterPro" id="IPR015943">
    <property type="entry name" value="WD40/YVTN_repeat-like_dom_sf"/>
</dbReference>
<comment type="caution">
    <text evidence="4">The sequence shown here is derived from an EMBL/GenBank/DDBJ whole genome shotgun (WGS) entry which is preliminary data.</text>
</comment>
<gene>
    <name evidence="4" type="ORF">FAM09_24620</name>
</gene>
<dbReference type="Gene3D" id="2.60.120.1560">
    <property type="match status" value="3"/>
</dbReference>
<organism evidence="4 5">
    <name type="scientific">Niastella caeni</name>
    <dbReference type="NCBI Taxonomy" id="2569763"/>
    <lineage>
        <taxon>Bacteria</taxon>
        <taxon>Pseudomonadati</taxon>
        <taxon>Bacteroidota</taxon>
        <taxon>Chitinophagia</taxon>
        <taxon>Chitinophagales</taxon>
        <taxon>Chitinophagaceae</taxon>
        <taxon>Niastella</taxon>
    </lineage>
</organism>
<feature type="domain" description="PA14" evidence="3">
    <location>
        <begin position="846"/>
        <end position="999"/>
    </location>
</feature>
<dbReference type="PANTHER" id="PTHR46769">
    <property type="entry name" value="POLYCYSTIC KIDNEY AND HEPATIC DISEASE 1 (AUTOSOMAL RECESSIVE)-LIKE 1"/>
    <property type="match status" value="1"/>
</dbReference>
<name>A0A4V4GZV2_9BACT</name>
<dbReference type="AlphaFoldDB" id="A0A4V4GZV2"/>
<feature type="domain" description="PA14" evidence="3">
    <location>
        <begin position="1011"/>
        <end position="1164"/>
    </location>
</feature>
<dbReference type="InterPro" id="IPR037524">
    <property type="entry name" value="PA14/GLEYA"/>
</dbReference>
<feature type="domain" description="PA14" evidence="3">
    <location>
        <begin position="682"/>
        <end position="835"/>
    </location>
</feature>
<dbReference type="OrthoDB" id="9757947at2"/>
<feature type="signal peptide" evidence="2">
    <location>
        <begin position="1"/>
        <end position="23"/>
    </location>
</feature>
<dbReference type="Pfam" id="PF18962">
    <property type="entry name" value="Por_Secre_tail"/>
    <property type="match status" value="1"/>
</dbReference>
<reference evidence="4 5" key="1">
    <citation type="submission" date="2019-04" db="EMBL/GenBank/DDBJ databases">
        <title>Niastella caeni sp. nov., isolated from activated sludge.</title>
        <authorList>
            <person name="Sheng M."/>
        </authorList>
    </citation>
    <scope>NUCLEOTIDE SEQUENCE [LARGE SCALE GENOMIC DNA]</scope>
    <source>
        <strain evidence="4 5">HX-2-15</strain>
    </source>
</reference>
<evidence type="ECO:0000259" key="3">
    <source>
        <dbReference type="PROSITE" id="PS51820"/>
    </source>
</evidence>
<dbReference type="SMART" id="SM00758">
    <property type="entry name" value="PA14"/>
    <property type="match status" value="3"/>
</dbReference>
<dbReference type="PROSITE" id="PS51820">
    <property type="entry name" value="PA14"/>
    <property type="match status" value="3"/>
</dbReference>